<dbReference type="PANTHER" id="PTHR31356:SF53">
    <property type="entry name" value="HEME PEROXIDASE"/>
    <property type="match status" value="1"/>
</dbReference>
<evidence type="ECO:0000256" key="4">
    <source>
        <dbReference type="RuleBase" id="RU004241"/>
    </source>
</evidence>
<dbReference type="Proteomes" id="UP000070700">
    <property type="component" value="Unassembled WGS sequence"/>
</dbReference>
<dbReference type="OrthoDB" id="5985073at2759"/>
<dbReference type="InParanoid" id="A0A194XP63"/>
<dbReference type="GO" id="GO:0034599">
    <property type="term" value="P:cellular response to oxidative stress"/>
    <property type="evidence" value="ECO:0007669"/>
    <property type="project" value="InterPro"/>
</dbReference>
<evidence type="ECO:0000256" key="1">
    <source>
        <dbReference type="ARBA" id="ARBA00022559"/>
    </source>
</evidence>
<accession>A0A194XP63</accession>
<dbReference type="SUPFAM" id="SSF48113">
    <property type="entry name" value="Heme-dependent peroxidases"/>
    <property type="match status" value="1"/>
</dbReference>
<dbReference type="PROSITE" id="PS50873">
    <property type="entry name" value="PEROXIDASE_4"/>
    <property type="match status" value="1"/>
</dbReference>
<dbReference type="InterPro" id="IPR002016">
    <property type="entry name" value="Haem_peroxidase"/>
</dbReference>
<keyword evidence="2" id="KW-0479">Metal-binding</keyword>
<dbReference type="EMBL" id="KQ947407">
    <property type="protein sequence ID" value="KUJ21869.1"/>
    <property type="molecule type" value="Genomic_DNA"/>
</dbReference>
<dbReference type="GeneID" id="28816882"/>
<dbReference type="InterPro" id="IPR010255">
    <property type="entry name" value="Haem_peroxidase_sf"/>
</dbReference>
<dbReference type="Gene3D" id="1.10.420.10">
    <property type="entry name" value="Peroxidase, domain 2"/>
    <property type="match status" value="1"/>
</dbReference>
<dbReference type="GO" id="GO:0004601">
    <property type="term" value="F:peroxidase activity"/>
    <property type="evidence" value="ECO:0007669"/>
    <property type="project" value="UniProtKB-KW"/>
</dbReference>
<dbReference type="AlphaFoldDB" id="A0A194XP63"/>
<name>A0A194XP63_MOLSC</name>
<dbReference type="Gene3D" id="1.10.520.10">
    <property type="match status" value="1"/>
</dbReference>
<dbReference type="KEGG" id="psco:LY89DRAFT_386354"/>
<feature type="chain" id="PRO_5008443904" description="Peroxidase" evidence="5">
    <location>
        <begin position="21"/>
        <end position="518"/>
    </location>
</feature>
<dbReference type="RefSeq" id="XP_018076224.1">
    <property type="nucleotide sequence ID" value="XM_018207156.1"/>
</dbReference>
<evidence type="ECO:0000313" key="8">
    <source>
        <dbReference type="Proteomes" id="UP000070700"/>
    </source>
</evidence>
<keyword evidence="5" id="KW-0732">Signal</keyword>
<organism evidence="7 8">
    <name type="scientific">Mollisia scopiformis</name>
    <name type="common">Conifer needle endophyte fungus</name>
    <name type="synonym">Phialocephala scopiformis</name>
    <dbReference type="NCBI Taxonomy" id="149040"/>
    <lineage>
        <taxon>Eukaryota</taxon>
        <taxon>Fungi</taxon>
        <taxon>Dikarya</taxon>
        <taxon>Ascomycota</taxon>
        <taxon>Pezizomycotina</taxon>
        <taxon>Leotiomycetes</taxon>
        <taxon>Helotiales</taxon>
        <taxon>Mollisiaceae</taxon>
        <taxon>Mollisia</taxon>
    </lineage>
</organism>
<evidence type="ECO:0000256" key="2">
    <source>
        <dbReference type="ARBA" id="ARBA00022617"/>
    </source>
</evidence>
<dbReference type="GO" id="GO:0046872">
    <property type="term" value="F:metal ion binding"/>
    <property type="evidence" value="ECO:0007669"/>
    <property type="project" value="UniProtKB-UniRule"/>
</dbReference>
<evidence type="ECO:0000259" key="6">
    <source>
        <dbReference type="PROSITE" id="PS50873"/>
    </source>
</evidence>
<keyword evidence="2" id="KW-0408">Iron</keyword>
<feature type="signal peptide" evidence="5">
    <location>
        <begin position="1"/>
        <end position="20"/>
    </location>
</feature>
<evidence type="ECO:0000256" key="5">
    <source>
        <dbReference type="RuleBase" id="RU363051"/>
    </source>
</evidence>
<dbReference type="GO" id="GO:0042744">
    <property type="term" value="P:hydrogen peroxide catabolic process"/>
    <property type="evidence" value="ECO:0007669"/>
    <property type="project" value="TreeGrafter"/>
</dbReference>
<keyword evidence="8" id="KW-1185">Reference proteome</keyword>
<feature type="domain" description="Plant heme peroxidase family profile" evidence="6">
    <location>
        <begin position="130"/>
        <end position="294"/>
    </location>
</feature>
<dbReference type="GO" id="GO:0020037">
    <property type="term" value="F:heme binding"/>
    <property type="evidence" value="ECO:0007669"/>
    <property type="project" value="UniProtKB-UniRule"/>
</dbReference>
<evidence type="ECO:0000256" key="3">
    <source>
        <dbReference type="ARBA" id="ARBA00023002"/>
    </source>
</evidence>
<keyword evidence="3 5" id="KW-0560">Oxidoreductase</keyword>
<reference evidence="7 8" key="1">
    <citation type="submission" date="2015-10" db="EMBL/GenBank/DDBJ databases">
        <title>Full genome of DAOMC 229536 Phialocephala scopiformis, a fungal endophyte of spruce producing the potent anti-insectan compound rugulosin.</title>
        <authorList>
            <consortium name="DOE Joint Genome Institute"/>
            <person name="Walker A.K."/>
            <person name="Frasz S.L."/>
            <person name="Seifert K.A."/>
            <person name="Miller J.D."/>
            <person name="Mondo S.J."/>
            <person name="Labutti K."/>
            <person name="Lipzen A."/>
            <person name="Dockter R."/>
            <person name="Kennedy M."/>
            <person name="Grigoriev I.V."/>
            <person name="Spatafora J.W."/>
        </authorList>
    </citation>
    <scope>NUCLEOTIDE SEQUENCE [LARGE SCALE GENOMIC DNA]</scope>
    <source>
        <strain evidence="7 8">CBS 120377</strain>
    </source>
</reference>
<dbReference type="PANTHER" id="PTHR31356">
    <property type="entry name" value="THYLAKOID LUMENAL 29 KDA PROTEIN, CHLOROPLASTIC-RELATED"/>
    <property type="match status" value="1"/>
</dbReference>
<gene>
    <name evidence="7" type="ORF">LY89DRAFT_386354</name>
</gene>
<comment type="similarity">
    <text evidence="4">Belongs to the peroxidase family.</text>
</comment>
<protein>
    <recommendedName>
        <fullName evidence="5">Peroxidase</fullName>
        <ecNumber evidence="5">1.11.1.-</ecNumber>
    </recommendedName>
</protein>
<proteinExistence type="inferred from homology"/>
<keyword evidence="2" id="KW-0349">Heme</keyword>
<keyword evidence="1 5" id="KW-0575">Peroxidase</keyword>
<dbReference type="GO" id="GO:0000302">
    <property type="term" value="P:response to reactive oxygen species"/>
    <property type="evidence" value="ECO:0007669"/>
    <property type="project" value="TreeGrafter"/>
</dbReference>
<dbReference type="InterPro" id="IPR044831">
    <property type="entry name" value="Ccp1-like"/>
</dbReference>
<evidence type="ECO:0000313" key="7">
    <source>
        <dbReference type="EMBL" id="KUJ21869.1"/>
    </source>
</evidence>
<dbReference type="Pfam" id="PF00141">
    <property type="entry name" value="peroxidase"/>
    <property type="match status" value="1"/>
</dbReference>
<sequence>MKSFTLTIVSVLALFCTTNADFPGIDRQDMIEEMEHYLVDNAGTNSVPIVSAVSSCSNYAGFASDPQNRGEQTSAQWVRFPFHDFVTADVAAGTGGLDASLGFESDRAENHGLFVNDTMEFLAPTMNAYISMADQVSLGVLVSVAECGGNAAAIPLRVGRIDALAAGPSGVPTPFTPIGPTLAQFAQAGFAANETIALVACGHSLGRVHAVNFPEIVGESPITSTNLDGGVTFDSTPTVLDPSGMNEYLTGTGSGGGPLVTTSNVSARSDFRLFSSDNNVTITNLAQNTGRICSGLFEKMLNTVPSTVTLSDPITPMPWKIVDFIMHCSPGGSVRIEGFIRALWTTTPPPNKITYNTVTSSGNVSRQHASDAASGSGSGLFGSTTYYHFVIGTDSPGTTSMNFQGYSYPIDDTIFVLPTQSTVKPDANTIEVKAAVLTSSLAGGTMEGTLYVPETQQGSMAKKITMVTVPMKFLSTNGNYTLFDGLVSVSNVEGVIAKVAVGSLGSKTVKTKLFNGGI</sequence>
<dbReference type="EC" id="1.11.1.-" evidence="5"/>